<dbReference type="SMART" id="SM00248">
    <property type="entry name" value="ANK"/>
    <property type="match status" value="3"/>
</dbReference>
<evidence type="ECO:0000256" key="1">
    <source>
        <dbReference type="ARBA" id="ARBA00004175"/>
    </source>
</evidence>
<dbReference type="AlphaFoldDB" id="A0A132A3K3"/>
<keyword evidence="7" id="KW-0472">Membrane</keyword>
<gene>
    <name evidence="8" type="ORF">QR98_0036540</name>
</gene>
<dbReference type="PANTHER" id="PTHR24161:SF85">
    <property type="entry name" value="PALMITOYLTRANSFERASE HIP14"/>
    <property type="match status" value="1"/>
</dbReference>
<keyword evidence="7" id="KW-1053">Target membrane</keyword>
<evidence type="ECO:0000256" key="3">
    <source>
        <dbReference type="ARBA" id="ARBA00022537"/>
    </source>
</evidence>
<dbReference type="GO" id="GO:0006887">
    <property type="term" value="P:exocytosis"/>
    <property type="evidence" value="ECO:0007669"/>
    <property type="project" value="UniProtKB-KW"/>
</dbReference>
<evidence type="ECO:0000256" key="6">
    <source>
        <dbReference type="ARBA" id="ARBA00023043"/>
    </source>
</evidence>
<keyword evidence="5" id="KW-0800">Toxin</keyword>
<evidence type="ECO:0000313" key="9">
    <source>
        <dbReference type="Proteomes" id="UP000616769"/>
    </source>
</evidence>
<sequence>MHRKKNPFTFRMYSDFFQLLALIRRGHYEDVIHILRTNPEILKLRDRMGRSALHHCADSDPITMSKSNSNVEIGQAIVRLIPKIVEWQDNEGNIALHLAIINANLSLVESLLHNMSSVQINIADYELHNAIHWCVVAGQLDAMTMALKHGADPSTSDIYGAYPLHYATQNIAEYGRLVATDIEWRENVDDGKKLDQNFQKRLPKIANVRGKSYSKSESRLISLQILHKLLSTPRIDVNCTDHDLRTPLIWAASSVGGKSSGRTVE</sequence>
<dbReference type="OrthoDB" id="10258888at2759"/>
<comment type="subcellular location">
    <subcellularLocation>
        <location evidence="1">Target cell membrane</location>
    </subcellularLocation>
</comment>
<evidence type="ECO:0000256" key="7">
    <source>
        <dbReference type="ARBA" id="ARBA00023298"/>
    </source>
</evidence>
<evidence type="ECO:0000256" key="4">
    <source>
        <dbReference type="ARBA" id="ARBA00022737"/>
    </source>
</evidence>
<keyword evidence="3" id="KW-1052">Target cell membrane</keyword>
<name>A0A132A3K3_SARSC</name>
<dbReference type="Gene3D" id="1.25.40.20">
    <property type="entry name" value="Ankyrin repeat-containing domain"/>
    <property type="match status" value="1"/>
</dbReference>
<dbReference type="VEuPathDB" id="VectorBase:SSCA007481"/>
<proteinExistence type="predicted"/>
<keyword evidence="5" id="KW-0638">Presynaptic neurotoxin</keyword>
<evidence type="ECO:0000256" key="5">
    <source>
        <dbReference type="ARBA" id="ARBA00023028"/>
    </source>
</evidence>
<reference evidence="8 9" key="1">
    <citation type="journal article" date="2015" name="Parasit. Vectors">
        <title>Draft genome of the scabies mite.</title>
        <authorList>
            <person name="Rider S.D.Jr."/>
            <person name="Morgan M.S."/>
            <person name="Arlian L.G."/>
        </authorList>
    </citation>
    <scope>NUCLEOTIDE SEQUENCE [LARGE SCALE GENOMIC DNA]</scope>
    <source>
        <strain evidence="8">Arlian Lab</strain>
    </source>
</reference>
<keyword evidence="4" id="KW-0677">Repeat</keyword>
<evidence type="ECO:0000256" key="2">
    <source>
        <dbReference type="ARBA" id="ARBA00022483"/>
    </source>
</evidence>
<dbReference type="GO" id="GO:0044231">
    <property type="term" value="C:host cell presynaptic membrane"/>
    <property type="evidence" value="ECO:0007669"/>
    <property type="project" value="UniProtKB-KW"/>
</dbReference>
<comment type="caution">
    <text evidence="8">The sequence shown here is derived from an EMBL/GenBank/DDBJ whole genome shotgun (WGS) entry which is preliminary data.</text>
</comment>
<dbReference type="PANTHER" id="PTHR24161">
    <property type="entry name" value="ANK_REP_REGION DOMAIN-CONTAINING PROTEIN-RELATED"/>
    <property type="match status" value="1"/>
</dbReference>
<organism evidence="8 9">
    <name type="scientific">Sarcoptes scabiei</name>
    <name type="common">Itch mite</name>
    <name type="synonym">Acarus scabiei</name>
    <dbReference type="NCBI Taxonomy" id="52283"/>
    <lineage>
        <taxon>Eukaryota</taxon>
        <taxon>Metazoa</taxon>
        <taxon>Ecdysozoa</taxon>
        <taxon>Arthropoda</taxon>
        <taxon>Chelicerata</taxon>
        <taxon>Arachnida</taxon>
        <taxon>Acari</taxon>
        <taxon>Acariformes</taxon>
        <taxon>Sarcoptiformes</taxon>
        <taxon>Astigmata</taxon>
        <taxon>Psoroptidia</taxon>
        <taxon>Sarcoptoidea</taxon>
        <taxon>Sarcoptidae</taxon>
        <taxon>Sarcoptinae</taxon>
        <taxon>Sarcoptes</taxon>
    </lineage>
</organism>
<keyword evidence="5" id="KW-0528">Neurotoxin</keyword>
<dbReference type="InterPro" id="IPR002110">
    <property type="entry name" value="Ankyrin_rpt"/>
</dbReference>
<evidence type="ECO:0000313" key="8">
    <source>
        <dbReference type="EMBL" id="KPM05195.1"/>
    </source>
</evidence>
<dbReference type="EMBL" id="JXLN01010147">
    <property type="protein sequence ID" value="KPM05195.1"/>
    <property type="molecule type" value="Genomic_DNA"/>
</dbReference>
<keyword evidence="6" id="KW-0040">ANK repeat</keyword>
<dbReference type="SUPFAM" id="SSF48403">
    <property type="entry name" value="Ankyrin repeat"/>
    <property type="match status" value="1"/>
</dbReference>
<accession>A0A132A3K3</accession>
<dbReference type="GO" id="GO:0044218">
    <property type="term" value="C:other organism cell membrane"/>
    <property type="evidence" value="ECO:0007669"/>
    <property type="project" value="UniProtKB-KW"/>
</dbReference>
<dbReference type="Pfam" id="PF12796">
    <property type="entry name" value="Ank_2"/>
    <property type="match status" value="1"/>
</dbReference>
<dbReference type="InterPro" id="IPR036770">
    <property type="entry name" value="Ankyrin_rpt-contain_sf"/>
</dbReference>
<protein>
    <submittedName>
        <fullName evidence="8">Ankyrin repeat domain containing protein 15</fullName>
    </submittedName>
</protein>
<keyword evidence="2" id="KW-0268">Exocytosis</keyword>
<dbReference type="Proteomes" id="UP000616769">
    <property type="component" value="Unassembled WGS sequence"/>
</dbReference>